<evidence type="ECO:0000256" key="1">
    <source>
        <dbReference type="SAM" id="Phobius"/>
    </source>
</evidence>
<dbReference type="OrthoDB" id="9799456at2"/>
<dbReference type="STRING" id="154981.AKJ29_04170"/>
<feature type="transmembrane region" description="Helical" evidence="1">
    <location>
        <begin position="87"/>
        <end position="106"/>
    </location>
</feature>
<gene>
    <name evidence="2" type="ORF">AKJ29_04170</name>
</gene>
<dbReference type="InterPro" id="IPR009325">
    <property type="entry name" value="DUF983"/>
</dbReference>
<sequence>MDCEMAADNERPWKPAVAKGLRLRCPNCGKGKLLHSYLKVNDQCAECGEELFHQRADDGPAYLTILIVGHILGFALHFIYTQFKPEPLFFALWLSAIAVVSSLLLLPRMKGLMVAYQWSQRMHGFGKAP</sequence>
<dbReference type="Proteomes" id="UP000050471">
    <property type="component" value="Unassembled WGS sequence"/>
</dbReference>
<dbReference type="EMBL" id="LKBA01000024">
    <property type="protein sequence ID" value="KPN61801.1"/>
    <property type="molecule type" value="Genomic_DNA"/>
</dbReference>
<evidence type="ECO:0008006" key="4">
    <source>
        <dbReference type="Google" id="ProtNLM"/>
    </source>
</evidence>
<evidence type="ECO:0000313" key="2">
    <source>
        <dbReference type="EMBL" id="KPN61801.1"/>
    </source>
</evidence>
<protein>
    <recommendedName>
        <fullName evidence="4">Zinc-finger protein</fullName>
    </recommendedName>
</protein>
<feature type="transmembrane region" description="Helical" evidence="1">
    <location>
        <begin position="61"/>
        <end position="81"/>
    </location>
</feature>
<dbReference type="RefSeq" id="WP_055192836.1">
    <property type="nucleotide sequence ID" value="NZ_FPBS01000003.1"/>
</dbReference>
<keyword evidence="1" id="KW-0812">Transmembrane</keyword>
<reference evidence="2 3" key="1">
    <citation type="submission" date="2015-09" db="EMBL/GenBank/DDBJ databases">
        <title>Draft genome sequence of Aliiroseovarius crassostreae CV919-312TSm, the causative agent of Roseovarius Oyster Disease (formerly Juvenile Oyster Disease).</title>
        <authorList>
            <person name="Kessner L."/>
            <person name="Spinard E."/>
            <person name="Nelson D."/>
        </authorList>
    </citation>
    <scope>NUCLEOTIDE SEQUENCE [LARGE SCALE GENOMIC DNA]</scope>
    <source>
        <strain evidence="2 3">CV919-312</strain>
    </source>
</reference>
<name>A0A0P7JL32_9RHOB</name>
<organism evidence="2 3">
    <name type="scientific">Aliiroseovarius crassostreae</name>
    <dbReference type="NCBI Taxonomy" id="154981"/>
    <lineage>
        <taxon>Bacteria</taxon>
        <taxon>Pseudomonadati</taxon>
        <taxon>Pseudomonadota</taxon>
        <taxon>Alphaproteobacteria</taxon>
        <taxon>Rhodobacterales</taxon>
        <taxon>Paracoccaceae</taxon>
        <taxon>Aliiroseovarius</taxon>
    </lineage>
</organism>
<dbReference type="AlphaFoldDB" id="A0A0P7JL32"/>
<proteinExistence type="predicted"/>
<evidence type="ECO:0000313" key="3">
    <source>
        <dbReference type="Proteomes" id="UP000050471"/>
    </source>
</evidence>
<dbReference type="Pfam" id="PF06170">
    <property type="entry name" value="DUF983"/>
    <property type="match status" value="1"/>
</dbReference>
<accession>A0A0P7JL32</accession>
<keyword evidence="1" id="KW-0472">Membrane</keyword>
<keyword evidence="3" id="KW-1185">Reference proteome</keyword>
<comment type="caution">
    <text evidence="2">The sequence shown here is derived from an EMBL/GenBank/DDBJ whole genome shotgun (WGS) entry which is preliminary data.</text>
</comment>
<keyword evidence="1" id="KW-1133">Transmembrane helix</keyword>